<sequence>MIDHFTQDWGADLELIRQAAVDAGALAIAEREAGLKIESKVGGSPVTSGDLKVDAMLKDRLLSARPDYGWLSEETADSPERLSKRRIFIVDPIDGTVAYMKRTPWWCVPIAVVEDGEVVAAVIHAPEVDETYVAVRGGGARRNGRVIHASDVDTLDDASILGDARLIEAPYFDDEPWPPMRFEKRNALAYRMALVAAGAFDAALALTPKWDWDVAAGWLIAQEAGAKVSDHHGGPWAFNRPDPRQASLVCAAPIIQPMIVRRCKNVPLST</sequence>
<dbReference type="InterPro" id="IPR020550">
    <property type="entry name" value="Inositol_monophosphatase_CS"/>
</dbReference>
<evidence type="ECO:0000256" key="4">
    <source>
        <dbReference type="ARBA" id="ARBA00022842"/>
    </source>
</evidence>
<keyword evidence="3" id="KW-0378">Hydrolase</keyword>
<dbReference type="PANTHER" id="PTHR20854">
    <property type="entry name" value="INOSITOL MONOPHOSPHATASE"/>
    <property type="match status" value="1"/>
</dbReference>
<dbReference type="SUPFAM" id="SSF56655">
    <property type="entry name" value="Carbohydrate phosphatase"/>
    <property type="match status" value="1"/>
</dbReference>
<comment type="cofactor">
    <cofactor evidence="5">
        <name>Mg(2+)</name>
        <dbReference type="ChEBI" id="CHEBI:18420"/>
    </cofactor>
</comment>
<keyword evidence="4 5" id="KW-0460">Magnesium</keyword>
<dbReference type="Proteomes" id="UP000298216">
    <property type="component" value="Unassembled WGS sequence"/>
</dbReference>
<dbReference type="RefSeq" id="WP_135195106.1">
    <property type="nucleotide sequence ID" value="NZ_SPVH01000006.1"/>
</dbReference>
<organism evidence="6 7">
    <name type="scientific">Brevundimonas intermedia</name>
    <dbReference type="NCBI Taxonomy" id="74315"/>
    <lineage>
        <taxon>Bacteria</taxon>
        <taxon>Pseudomonadati</taxon>
        <taxon>Pseudomonadota</taxon>
        <taxon>Alphaproteobacteria</taxon>
        <taxon>Caulobacterales</taxon>
        <taxon>Caulobacteraceae</taxon>
        <taxon>Brevundimonas</taxon>
    </lineage>
</organism>
<comment type="similarity">
    <text evidence="1">Belongs to the inositol monophosphatase superfamily.</text>
</comment>
<dbReference type="Gene3D" id="3.40.190.80">
    <property type="match status" value="1"/>
</dbReference>
<evidence type="ECO:0000256" key="3">
    <source>
        <dbReference type="ARBA" id="ARBA00022801"/>
    </source>
</evidence>
<evidence type="ECO:0000256" key="1">
    <source>
        <dbReference type="ARBA" id="ARBA00009759"/>
    </source>
</evidence>
<accession>A0A4Y9RY83</accession>
<dbReference type="PRINTS" id="PR00377">
    <property type="entry name" value="IMPHPHTASES"/>
</dbReference>
<gene>
    <name evidence="6" type="ORF">EGY25_11590</name>
</gene>
<evidence type="ECO:0000256" key="5">
    <source>
        <dbReference type="PIRSR" id="PIRSR600760-2"/>
    </source>
</evidence>
<dbReference type="EMBL" id="SPVH01000006">
    <property type="protein sequence ID" value="TFW12629.1"/>
    <property type="molecule type" value="Genomic_DNA"/>
</dbReference>
<dbReference type="CDD" id="cd01638">
    <property type="entry name" value="CysQ"/>
    <property type="match status" value="1"/>
</dbReference>
<reference evidence="6 7" key="1">
    <citation type="submission" date="2019-03" db="EMBL/GenBank/DDBJ databases">
        <title>Draft genome of Brevundimonas sp. a heavy metal resistant soil bacteria.</title>
        <authorList>
            <person name="Soto J."/>
        </authorList>
    </citation>
    <scope>NUCLEOTIDE SEQUENCE [LARGE SCALE GENOMIC DNA]</scope>
    <source>
        <strain evidence="6 7">B-10</strain>
    </source>
</reference>
<keyword evidence="2 5" id="KW-0479">Metal-binding</keyword>
<feature type="binding site" evidence="5">
    <location>
        <position position="91"/>
    </location>
    <ligand>
        <name>Mg(2+)</name>
        <dbReference type="ChEBI" id="CHEBI:18420"/>
        <label>1</label>
        <note>catalytic</note>
    </ligand>
</feature>
<comment type="caution">
    <text evidence="6">The sequence shown here is derived from an EMBL/GenBank/DDBJ whole genome shotgun (WGS) entry which is preliminary data.</text>
</comment>
<evidence type="ECO:0000313" key="6">
    <source>
        <dbReference type="EMBL" id="TFW12629.1"/>
    </source>
</evidence>
<evidence type="ECO:0000256" key="2">
    <source>
        <dbReference type="ARBA" id="ARBA00022723"/>
    </source>
</evidence>
<feature type="binding site" evidence="5">
    <location>
        <position position="213"/>
    </location>
    <ligand>
        <name>Mg(2+)</name>
        <dbReference type="ChEBI" id="CHEBI:18420"/>
        <label>1</label>
        <note>catalytic</note>
    </ligand>
</feature>
<dbReference type="GO" id="GO:0007165">
    <property type="term" value="P:signal transduction"/>
    <property type="evidence" value="ECO:0007669"/>
    <property type="project" value="TreeGrafter"/>
</dbReference>
<dbReference type="GO" id="GO:0046872">
    <property type="term" value="F:metal ion binding"/>
    <property type="evidence" value="ECO:0007669"/>
    <property type="project" value="UniProtKB-KW"/>
</dbReference>
<protein>
    <submittedName>
        <fullName evidence="6">3'(2'),5'-bisphosphate nucleotidase CysQ</fullName>
    </submittedName>
</protein>
<dbReference type="GO" id="GO:0046854">
    <property type="term" value="P:phosphatidylinositol phosphate biosynthetic process"/>
    <property type="evidence" value="ECO:0007669"/>
    <property type="project" value="InterPro"/>
</dbReference>
<dbReference type="PANTHER" id="PTHR20854:SF4">
    <property type="entry name" value="INOSITOL-1-MONOPHOSPHATASE-RELATED"/>
    <property type="match status" value="1"/>
</dbReference>
<dbReference type="GO" id="GO:0008934">
    <property type="term" value="F:inositol monophosphate 1-phosphatase activity"/>
    <property type="evidence" value="ECO:0007669"/>
    <property type="project" value="TreeGrafter"/>
</dbReference>
<evidence type="ECO:0000313" key="7">
    <source>
        <dbReference type="Proteomes" id="UP000298216"/>
    </source>
</evidence>
<dbReference type="Gene3D" id="3.30.540.10">
    <property type="entry name" value="Fructose-1,6-Bisphosphatase, subunit A, domain 1"/>
    <property type="match status" value="1"/>
</dbReference>
<dbReference type="InterPro" id="IPR020583">
    <property type="entry name" value="Inositol_monoP_metal-BS"/>
</dbReference>
<dbReference type="PROSITE" id="PS00629">
    <property type="entry name" value="IMP_1"/>
    <property type="match status" value="1"/>
</dbReference>
<dbReference type="PROSITE" id="PS00630">
    <property type="entry name" value="IMP_2"/>
    <property type="match status" value="1"/>
</dbReference>
<name>A0A4Y9RY83_9CAUL</name>
<dbReference type="InterPro" id="IPR000760">
    <property type="entry name" value="Inositol_monophosphatase-like"/>
</dbReference>
<proteinExistence type="inferred from homology"/>
<dbReference type="OrthoDB" id="9785695at2"/>
<feature type="binding site" evidence="5">
    <location>
        <position position="73"/>
    </location>
    <ligand>
        <name>Mg(2+)</name>
        <dbReference type="ChEBI" id="CHEBI:18420"/>
        <label>1</label>
        <note>catalytic</note>
    </ligand>
</feature>
<feature type="binding site" evidence="5">
    <location>
        <position position="94"/>
    </location>
    <ligand>
        <name>Mg(2+)</name>
        <dbReference type="ChEBI" id="CHEBI:18420"/>
        <label>1</label>
        <note>catalytic</note>
    </ligand>
</feature>
<dbReference type="AlphaFoldDB" id="A0A4Y9RY83"/>
<keyword evidence="7" id="KW-1185">Reference proteome</keyword>
<dbReference type="Pfam" id="PF00459">
    <property type="entry name" value="Inositol_P"/>
    <property type="match status" value="1"/>
</dbReference>
<dbReference type="GO" id="GO:0006020">
    <property type="term" value="P:inositol metabolic process"/>
    <property type="evidence" value="ECO:0007669"/>
    <property type="project" value="TreeGrafter"/>
</dbReference>
<feature type="binding site" evidence="5">
    <location>
        <position position="93"/>
    </location>
    <ligand>
        <name>Mg(2+)</name>
        <dbReference type="ChEBI" id="CHEBI:18420"/>
        <label>2</label>
    </ligand>
</feature>